<evidence type="ECO:0000259" key="1">
    <source>
        <dbReference type="PROSITE" id="PS51186"/>
    </source>
</evidence>
<dbReference type="AlphaFoldDB" id="B8MIZ3"/>
<dbReference type="HOGENOM" id="CLU_060131_6_5_1"/>
<accession>B8MIZ3</accession>
<dbReference type="SUPFAM" id="SSF55729">
    <property type="entry name" value="Acyl-CoA N-acyltransferases (Nat)"/>
    <property type="match status" value="1"/>
</dbReference>
<dbReference type="Gene3D" id="3.40.630.30">
    <property type="match status" value="1"/>
</dbReference>
<evidence type="ECO:0000313" key="2">
    <source>
        <dbReference type="EMBL" id="EED15655.1"/>
    </source>
</evidence>
<dbReference type="CDD" id="cd04301">
    <property type="entry name" value="NAT_SF"/>
    <property type="match status" value="1"/>
</dbReference>
<dbReference type="VEuPathDB" id="FungiDB:TSTA_050930"/>
<dbReference type="GeneID" id="8109135"/>
<keyword evidence="3" id="KW-1185">Reference proteome</keyword>
<name>B8MIZ3_TALSN</name>
<dbReference type="RefSeq" id="XP_002485608.1">
    <property type="nucleotide sequence ID" value="XM_002485563.1"/>
</dbReference>
<dbReference type="PANTHER" id="PTHR42791:SF2">
    <property type="entry name" value="N-ACETYLTRANSFERASE DOMAIN-CONTAINING PROTEIN"/>
    <property type="match status" value="1"/>
</dbReference>
<reference evidence="3" key="1">
    <citation type="journal article" date="2015" name="Genome Announc.">
        <title>Genome sequence of the AIDS-associated pathogen Penicillium marneffei (ATCC18224) and its near taxonomic relative Talaromyces stipitatus (ATCC10500).</title>
        <authorList>
            <person name="Nierman W.C."/>
            <person name="Fedorova-Abrams N.D."/>
            <person name="Andrianopoulos A."/>
        </authorList>
    </citation>
    <scope>NUCLEOTIDE SEQUENCE [LARGE SCALE GENOMIC DNA]</scope>
    <source>
        <strain evidence="3">ATCC 10500 / CBS 375.48 / QM 6759 / NRRL 1006</strain>
    </source>
</reference>
<dbReference type="OMA" id="FEVMHIM"/>
<dbReference type="InParanoid" id="B8MIZ3"/>
<proteinExistence type="predicted"/>
<dbReference type="EMBL" id="EQ962657">
    <property type="protein sequence ID" value="EED15655.1"/>
    <property type="molecule type" value="Genomic_DNA"/>
</dbReference>
<dbReference type="InterPro" id="IPR000182">
    <property type="entry name" value="GNAT_dom"/>
</dbReference>
<sequence length="256" mass="29513">MFERSFTQNMGMKDIKVRPATVEDATSISQIHYEALGKFHKFYSGFLANNPREIIPITTATALKDPKSAFLVAVDTATDRIVGFIRYWIVKEEKNEAEMTAKKSQLDRSQPEFTNLFAPKEHVKKLYEEFSVRDDEMDACYEEVAKGQRHYYIKHLMIDPAQQRRGIGQKLLSAVLAKSDAENLPTFLTSSTEAHPLYVKLGFVDIGPEFRIDNEAWASRIMELEREIGVDERMRLKDECVGLYEVENCMVRWASR</sequence>
<dbReference type="PROSITE" id="PS51186">
    <property type="entry name" value="GNAT"/>
    <property type="match status" value="1"/>
</dbReference>
<feature type="domain" description="N-acetyltransferase" evidence="1">
    <location>
        <begin position="15"/>
        <end position="227"/>
    </location>
</feature>
<dbReference type="OrthoDB" id="2744543at2759"/>
<dbReference type="Proteomes" id="UP000001745">
    <property type="component" value="Unassembled WGS sequence"/>
</dbReference>
<dbReference type="PhylomeDB" id="B8MIZ3"/>
<evidence type="ECO:0000313" key="3">
    <source>
        <dbReference type="Proteomes" id="UP000001745"/>
    </source>
</evidence>
<dbReference type="eggNOG" id="ENOG502SC13">
    <property type="taxonomic scope" value="Eukaryota"/>
</dbReference>
<dbReference type="PANTHER" id="PTHR42791">
    <property type="entry name" value="GNAT FAMILY ACETYLTRANSFERASE"/>
    <property type="match status" value="1"/>
</dbReference>
<dbReference type="InterPro" id="IPR016181">
    <property type="entry name" value="Acyl_CoA_acyltransferase"/>
</dbReference>
<dbReference type="InterPro" id="IPR052523">
    <property type="entry name" value="Trichothecene_AcTrans"/>
</dbReference>
<gene>
    <name evidence="2" type="ORF">TSTA_050930</name>
</gene>
<dbReference type="GO" id="GO:0016747">
    <property type="term" value="F:acyltransferase activity, transferring groups other than amino-acyl groups"/>
    <property type="evidence" value="ECO:0007669"/>
    <property type="project" value="InterPro"/>
</dbReference>
<protein>
    <recommendedName>
        <fullName evidence="1">N-acetyltransferase domain-containing protein</fullName>
    </recommendedName>
</protein>
<organism evidence="2 3">
    <name type="scientific">Talaromyces stipitatus (strain ATCC 10500 / CBS 375.48 / QM 6759 / NRRL 1006)</name>
    <name type="common">Penicillium stipitatum</name>
    <dbReference type="NCBI Taxonomy" id="441959"/>
    <lineage>
        <taxon>Eukaryota</taxon>
        <taxon>Fungi</taxon>
        <taxon>Dikarya</taxon>
        <taxon>Ascomycota</taxon>
        <taxon>Pezizomycotina</taxon>
        <taxon>Eurotiomycetes</taxon>
        <taxon>Eurotiomycetidae</taxon>
        <taxon>Eurotiales</taxon>
        <taxon>Trichocomaceae</taxon>
        <taxon>Talaromyces</taxon>
        <taxon>Talaromyces sect. Talaromyces</taxon>
    </lineage>
</organism>
<dbReference type="Pfam" id="PF13673">
    <property type="entry name" value="Acetyltransf_10"/>
    <property type="match status" value="1"/>
</dbReference>